<gene>
    <name evidence="4" type="primary">LOC140008103</name>
</gene>
<evidence type="ECO:0000313" key="4">
    <source>
        <dbReference type="RefSeq" id="XP_071907786.1"/>
    </source>
</evidence>
<feature type="coiled-coil region" evidence="1">
    <location>
        <begin position="100"/>
        <end position="127"/>
    </location>
</feature>
<protein>
    <submittedName>
        <fullName evidence="4">Uncharacterized protein</fullName>
    </submittedName>
</protein>
<sequence length="175" mass="19250">MFCLYCLPFAHLTVPFLSVYSITSDRSLPLSSVRSSALESSLRSSSFEEKRRLLDLNPVVPETMNGGTVGAMVVVVVVVVVYLFPFKLGSKIMDNHGQISEKLATELEKLEMSMEAAAEEAAAEEAEDLEANLPLKKASVAKLPPKPSVYPRFKGFTFHMGAPNSLNGYLESHFY</sequence>
<reference evidence="4" key="1">
    <citation type="submission" date="2025-08" db="UniProtKB">
        <authorList>
            <consortium name="RefSeq"/>
        </authorList>
    </citation>
    <scope>IDENTIFICATION</scope>
    <source>
        <tissue evidence="4">Leaves</tissue>
    </source>
</reference>
<dbReference type="Proteomes" id="UP001652660">
    <property type="component" value="Chromosome 6c"/>
</dbReference>
<name>A0ABM4UKH9_COFAR</name>
<dbReference type="GeneID" id="140008103"/>
<accession>A0ABM4UKH9</accession>
<organism evidence="3 4">
    <name type="scientific">Coffea arabica</name>
    <name type="common">Arabian coffee</name>
    <dbReference type="NCBI Taxonomy" id="13443"/>
    <lineage>
        <taxon>Eukaryota</taxon>
        <taxon>Viridiplantae</taxon>
        <taxon>Streptophyta</taxon>
        <taxon>Embryophyta</taxon>
        <taxon>Tracheophyta</taxon>
        <taxon>Spermatophyta</taxon>
        <taxon>Magnoliopsida</taxon>
        <taxon>eudicotyledons</taxon>
        <taxon>Gunneridae</taxon>
        <taxon>Pentapetalae</taxon>
        <taxon>asterids</taxon>
        <taxon>lamiids</taxon>
        <taxon>Gentianales</taxon>
        <taxon>Rubiaceae</taxon>
        <taxon>Ixoroideae</taxon>
        <taxon>Gardenieae complex</taxon>
        <taxon>Bertiereae - Coffeeae clade</taxon>
        <taxon>Coffeeae</taxon>
        <taxon>Coffea</taxon>
    </lineage>
</organism>
<keyword evidence="1" id="KW-0175">Coiled coil</keyword>
<proteinExistence type="predicted"/>
<evidence type="ECO:0000256" key="1">
    <source>
        <dbReference type="SAM" id="Coils"/>
    </source>
</evidence>
<keyword evidence="2" id="KW-0812">Transmembrane</keyword>
<evidence type="ECO:0000313" key="3">
    <source>
        <dbReference type="Proteomes" id="UP001652660"/>
    </source>
</evidence>
<evidence type="ECO:0000256" key="2">
    <source>
        <dbReference type="SAM" id="Phobius"/>
    </source>
</evidence>
<dbReference type="RefSeq" id="XP_071907786.1">
    <property type="nucleotide sequence ID" value="XM_072051685.1"/>
</dbReference>
<feature type="transmembrane region" description="Helical" evidence="2">
    <location>
        <begin position="64"/>
        <end position="84"/>
    </location>
</feature>
<keyword evidence="3" id="KW-1185">Reference proteome</keyword>
<keyword evidence="2" id="KW-1133">Transmembrane helix</keyword>
<keyword evidence="2" id="KW-0472">Membrane</keyword>